<proteinExistence type="predicted"/>
<evidence type="ECO:0000313" key="4">
    <source>
        <dbReference type="Proteomes" id="UP000062160"/>
    </source>
</evidence>
<dbReference type="Proteomes" id="UP000062160">
    <property type="component" value="Unassembled WGS sequence"/>
</dbReference>
<evidence type="ECO:0000259" key="2">
    <source>
        <dbReference type="Pfam" id="PF07364"/>
    </source>
</evidence>
<accession>A0A0U9HFL4</accession>
<evidence type="ECO:0000259" key="1">
    <source>
        <dbReference type="Pfam" id="PF07171"/>
    </source>
</evidence>
<feature type="domain" description="Microcystin LR degradation protein MlrC N-terminal" evidence="2">
    <location>
        <begin position="2"/>
        <end position="286"/>
    </location>
</feature>
<keyword evidence="4" id="KW-1185">Reference proteome</keyword>
<dbReference type="Pfam" id="PF07171">
    <property type="entry name" value="MlrC_C"/>
    <property type="match status" value="1"/>
</dbReference>
<name>A0A0U9HFL4_9FIRM</name>
<sequence>MKVLAGHFNSESNEHAYQKMGFENFIFKYGEDSIDAMGIRDIFENNNIEIIPSIYANGHPGGLVTKDAFDFILTRILHTLKKNLSEIDGIFLYLHGASKVEDLEGDSGEHKILEEIRKITGPYLPIAVVMDPHGNLSEQFIANTTIVRCYRHSPHTDILETHRKVAKLFVDLLKNKRYLTPVYRKVPIIIGGEKSVSTDEPMVSINKYLDEVEKDERILSASFHIGYLRHDGDKLGCSVVVVPCDEKHKEYANETADKIYDFVLARRYQFHYHGIVDEPDKALERAINHQGRPVFLTDSGDNCGAGADGYSNYVLRQCLDLKDYNNKTILIAGIVDQQIYPVLLKKDVGEKVELDLGMGLDKQSTKVHIKGTVISRGVVGKDYIKRPDIGSAITIKLDNYPISVIVLGESVSYTELEQFKYSNVDILQYDVIVVKQGYISPDFQAISPFCIMSLTDGPTNQRTEKLVFKRIKRPMFPYDNIDYRIEESNVNS</sequence>
<evidence type="ECO:0000313" key="3">
    <source>
        <dbReference type="EMBL" id="GAQ25609.1"/>
    </source>
</evidence>
<dbReference type="AlphaFoldDB" id="A0A0U9HFL4"/>
<gene>
    <name evidence="3" type="ORF">TSYNT_8138</name>
</gene>
<dbReference type="EMBL" id="DF977002">
    <property type="protein sequence ID" value="GAQ25609.1"/>
    <property type="molecule type" value="Genomic_DNA"/>
</dbReference>
<dbReference type="Pfam" id="PF07364">
    <property type="entry name" value="DUF1485"/>
    <property type="match status" value="1"/>
</dbReference>
<feature type="domain" description="Microcystin LR degradation protein MlrC C-terminal" evidence="1">
    <location>
        <begin position="296"/>
        <end position="470"/>
    </location>
</feature>
<dbReference type="InterPro" id="IPR015995">
    <property type="entry name" value="MlrC_N"/>
</dbReference>
<reference evidence="3" key="1">
    <citation type="journal article" date="2016" name="Genome Announc.">
        <title>Draft Genome Sequence of the Syntrophic Lactate-Degrading Bacterium Tepidanaerobacter syntrophicus JLT.</title>
        <authorList>
            <person name="Matsuura N."/>
            <person name="Ohashi A."/>
            <person name="Tourlousse D.M."/>
            <person name="Sekiguchi Y."/>
        </authorList>
    </citation>
    <scope>NUCLEOTIDE SEQUENCE [LARGE SCALE GENOMIC DNA]</scope>
    <source>
        <strain evidence="3">JL</strain>
    </source>
</reference>
<dbReference type="STRING" id="224999.GCA_001485475_01639"/>
<protein>
    <submittedName>
        <fullName evidence="3">Microcystin degradation protein MlrC, contains DUF1485 domain</fullName>
    </submittedName>
</protein>
<dbReference type="RefSeq" id="WP_059033019.1">
    <property type="nucleotide sequence ID" value="NZ_DF977002.1"/>
</dbReference>
<dbReference type="InterPro" id="IPR010799">
    <property type="entry name" value="MlrC_C"/>
</dbReference>
<dbReference type="OrthoDB" id="9815420at2"/>
<organism evidence="3">
    <name type="scientific">Tepidanaerobacter syntrophicus</name>
    <dbReference type="NCBI Taxonomy" id="224999"/>
    <lineage>
        <taxon>Bacteria</taxon>
        <taxon>Bacillati</taxon>
        <taxon>Bacillota</taxon>
        <taxon>Clostridia</taxon>
        <taxon>Thermosediminibacterales</taxon>
        <taxon>Tepidanaerobacteraceae</taxon>
        <taxon>Tepidanaerobacter</taxon>
    </lineage>
</organism>